<evidence type="ECO:0000313" key="10">
    <source>
        <dbReference type="EMBL" id="KZP25287.1"/>
    </source>
</evidence>
<feature type="binding site" evidence="8">
    <location>
        <position position="236"/>
    </location>
    <ligand>
        <name>Zn(2+)</name>
        <dbReference type="ChEBI" id="CHEBI:29105"/>
        <note>catalytic</note>
    </ligand>
</feature>
<evidence type="ECO:0000256" key="5">
    <source>
        <dbReference type="ARBA" id="ARBA00022989"/>
    </source>
</evidence>
<evidence type="ECO:0000313" key="11">
    <source>
        <dbReference type="Proteomes" id="UP000076532"/>
    </source>
</evidence>
<accession>A0A166NQY2</accession>
<evidence type="ECO:0000256" key="9">
    <source>
        <dbReference type="SAM" id="Phobius"/>
    </source>
</evidence>
<gene>
    <name evidence="10" type="ORF">FIBSPDRAFT_888107</name>
</gene>
<feature type="binding site" evidence="7">
    <location>
        <position position="26"/>
    </location>
    <ligand>
        <name>Ca(2+)</name>
        <dbReference type="ChEBI" id="CHEBI:29108"/>
    </ligand>
</feature>
<dbReference type="GO" id="GO:0005789">
    <property type="term" value="C:endoplasmic reticulum membrane"/>
    <property type="evidence" value="ECO:0007669"/>
    <property type="project" value="TreeGrafter"/>
</dbReference>
<feature type="transmembrane region" description="Helical" evidence="9">
    <location>
        <begin position="124"/>
        <end position="142"/>
    </location>
</feature>
<dbReference type="GO" id="GO:0046514">
    <property type="term" value="P:ceramide catabolic process"/>
    <property type="evidence" value="ECO:0007669"/>
    <property type="project" value="TreeGrafter"/>
</dbReference>
<keyword evidence="4" id="KW-0378">Hydrolase</keyword>
<dbReference type="GO" id="GO:0016811">
    <property type="term" value="F:hydrolase activity, acting on carbon-nitrogen (but not peptide) bonds, in linear amides"/>
    <property type="evidence" value="ECO:0007669"/>
    <property type="project" value="InterPro"/>
</dbReference>
<comment type="subcellular location">
    <subcellularLocation>
        <location evidence="1">Membrane</location>
        <topology evidence="1">Multi-pass membrane protein</topology>
    </subcellularLocation>
</comment>
<feature type="transmembrane region" description="Helical" evidence="9">
    <location>
        <begin position="233"/>
        <end position="255"/>
    </location>
</feature>
<dbReference type="PANTHER" id="PTHR46187">
    <property type="entry name" value="ALKALINE CERAMIDASE 3"/>
    <property type="match status" value="1"/>
</dbReference>
<evidence type="ECO:0000256" key="3">
    <source>
        <dbReference type="ARBA" id="ARBA00022692"/>
    </source>
</evidence>
<feature type="transmembrane region" description="Helical" evidence="9">
    <location>
        <begin position="41"/>
        <end position="58"/>
    </location>
</feature>
<feature type="binding site" evidence="7">
    <location>
        <position position="24"/>
    </location>
    <ligand>
        <name>Ca(2+)</name>
        <dbReference type="ChEBI" id="CHEBI:29108"/>
    </ligand>
</feature>
<evidence type="ECO:0000256" key="2">
    <source>
        <dbReference type="ARBA" id="ARBA00009780"/>
    </source>
</evidence>
<keyword evidence="11" id="KW-1185">Reference proteome</keyword>
<dbReference type="PANTHER" id="PTHR46187:SF3">
    <property type="entry name" value="ALKALINE CERAMIDASE 3"/>
    <property type="match status" value="1"/>
</dbReference>
<evidence type="ECO:0000256" key="4">
    <source>
        <dbReference type="ARBA" id="ARBA00022801"/>
    </source>
</evidence>
<feature type="binding site" evidence="8">
    <location>
        <position position="85"/>
    </location>
    <ligand>
        <name>Zn(2+)</name>
        <dbReference type="ChEBI" id="CHEBI:29105"/>
        <note>catalytic</note>
    </ligand>
</feature>
<name>A0A166NQY2_9AGAM</name>
<dbReference type="Proteomes" id="UP000076532">
    <property type="component" value="Unassembled WGS sequence"/>
</dbReference>
<comment type="cofactor">
    <cofactor evidence="8">
        <name>Zn(2+)</name>
        <dbReference type="ChEBI" id="CHEBI:29105"/>
    </cofactor>
</comment>
<sequence length="284" mass="32025">MTTVYGNSTWPVGVWGPVTATLDWCEANYQFSKYIAEMTNTVSNVFSIWIALYGAIIAQKEDLPTRLTIGSLGFTLVGVGSFAFHATLLRGAQLADELPMIYVSSYGLFCLFDTKGRDFSRRSWLLAAALLVFNALFTWSYIVSRDPVYHQLVFGFLVFTTAFRTHYLLTRSADSAKIPAHVRATIGRMFALGFALFSLGFISWNVDNIYCDVLTRYKKAVGWPLAFLLEGHAWWHIFTGIGTQLMMNGITYTTLSIKDDYRNYKIGRNLGVPYIQRVSGKKVE</sequence>
<protein>
    <submittedName>
        <fullName evidence="10">Alkaline phytoceramidase</fullName>
    </submittedName>
</protein>
<dbReference type="AlphaFoldDB" id="A0A166NQY2"/>
<feature type="binding site" evidence="7">
    <location>
        <position position="28"/>
    </location>
    <ligand>
        <name>Ca(2+)</name>
        <dbReference type="ChEBI" id="CHEBI:29108"/>
    </ligand>
</feature>
<dbReference type="Pfam" id="PF05875">
    <property type="entry name" value="Ceramidase"/>
    <property type="match status" value="1"/>
</dbReference>
<reference evidence="10 11" key="1">
    <citation type="journal article" date="2016" name="Mol. Biol. Evol.">
        <title>Comparative Genomics of Early-Diverging Mushroom-Forming Fungi Provides Insights into the Origins of Lignocellulose Decay Capabilities.</title>
        <authorList>
            <person name="Nagy L.G."/>
            <person name="Riley R."/>
            <person name="Tritt A."/>
            <person name="Adam C."/>
            <person name="Daum C."/>
            <person name="Floudas D."/>
            <person name="Sun H."/>
            <person name="Yadav J.S."/>
            <person name="Pangilinan J."/>
            <person name="Larsson K.H."/>
            <person name="Matsuura K."/>
            <person name="Barry K."/>
            <person name="Labutti K."/>
            <person name="Kuo R."/>
            <person name="Ohm R.A."/>
            <person name="Bhattacharya S.S."/>
            <person name="Shirouzu T."/>
            <person name="Yoshinaga Y."/>
            <person name="Martin F.M."/>
            <person name="Grigoriev I.V."/>
            <person name="Hibbett D.S."/>
        </authorList>
    </citation>
    <scope>NUCLEOTIDE SEQUENCE [LARGE SCALE GENOMIC DNA]</scope>
    <source>
        <strain evidence="10 11">CBS 109695</strain>
    </source>
</reference>
<evidence type="ECO:0000256" key="7">
    <source>
        <dbReference type="PIRSR" id="PIRSR608901-1"/>
    </source>
</evidence>
<dbReference type="STRING" id="436010.A0A166NQY2"/>
<keyword evidence="3 9" id="KW-0812">Transmembrane</keyword>
<dbReference type="InterPro" id="IPR008901">
    <property type="entry name" value="ACER"/>
</dbReference>
<feature type="transmembrane region" description="Helical" evidence="9">
    <location>
        <begin position="67"/>
        <end position="88"/>
    </location>
</feature>
<feature type="transmembrane region" description="Helical" evidence="9">
    <location>
        <begin position="189"/>
        <end position="206"/>
    </location>
</feature>
<feature type="transmembrane region" description="Helical" evidence="9">
    <location>
        <begin position="148"/>
        <end position="169"/>
    </location>
</feature>
<dbReference type="GO" id="GO:0046872">
    <property type="term" value="F:metal ion binding"/>
    <property type="evidence" value="ECO:0007669"/>
    <property type="project" value="UniProtKB-KW"/>
</dbReference>
<dbReference type="OrthoDB" id="187171at2759"/>
<evidence type="ECO:0000256" key="1">
    <source>
        <dbReference type="ARBA" id="ARBA00004141"/>
    </source>
</evidence>
<organism evidence="10 11">
    <name type="scientific">Athelia psychrophila</name>
    <dbReference type="NCBI Taxonomy" id="1759441"/>
    <lineage>
        <taxon>Eukaryota</taxon>
        <taxon>Fungi</taxon>
        <taxon>Dikarya</taxon>
        <taxon>Basidiomycota</taxon>
        <taxon>Agaricomycotina</taxon>
        <taxon>Agaricomycetes</taxon>
        <taxon>Agaricomycetidae</taxon>
        <taxon>Atheliales</taxon>
        <taxon>Atheliaceae</taxon>
        <taxon>Athelia</taxon>
    </lineage>
</organism>
<dbReference type="EMBL" id="KV417521">
    <property type="protein sequence ID" value="KZP25287.1"/>
    <property type="molecule type" value="Genomic_DNA"/>
</dbReference>
<evidence type="ECO:0000256" key="8">
    <source>
        <dbReference type="PIRSR" id="PIRSR608901-2"/>
    </source>
</evidence>
<evidence type="ECO:0000256" key="6">
    <source>
        <dbReference type="ARBA" id="ARBA00023136"/>
    </source>
</evidence>
<feature type="binding site" evidence="8">
    <location>
        <position position="232"/>
    </location>
    <ligand>
        <name>Zn(2+)</name>
        <dbReference type="ChEBI" id="CHEBI:29105"/>
        <note>catalytic</note>
    </ligand>
</feature>
<feature type="binding site" evidence="7">
    <location>
        <position position="37"/>
    </location>
    <ligand>
        <name>Ca(2+)</name>
        <dbReference type="ChEBI" id="CHEBI:29108"/>
    </ligand>
</feature>
<dbReference type="GO" id="GO:0046513">
    <property type="term" value="P:ceramide biosynthetic process"/>
    <property type="evidence" value="ECO:0007669"/>
    <property type="project" value="TreeGrafter"/>
</dbReference>
<keyword evidence="8" id="KW-0862">Zinc</keyword>
<keyword evidence="7" id="KW-0106">Calcium</keyword>
<keyword evidence="7" id="KW-0479">Metal-binding</keyword>
<keyword evidence="5 9" id="KW-1133">Transmembrane helix</keyword>
<proteinExistence type="inferred from homology"/>
<feature type="binding site" evidence="7">
    <location>
        <position position="23"/>
    </location>
    <ligand>
        <name>Ca(2+)</name>
        <dbReference type="ChEBI" id="CHEBI:29108"/>
    </ligand>
</feature>
<comment type="similarity">
    <text evidence="2">Belongs to the alkaline ceramidase family.</text>
</comment>
<keyword evidence="6 9" id="KW-0472">Membrane</keyword>